<dbReference type="Proteomes" id="UP000501891">
    <property type="component" value="Chromosome"/>
</dbReference>
<evidence type="ECO:0000313" key="2">
    <source>
        <dbReference type="Proteomes" id="UP000501891"/>
    </source>
</evidence>
<accession>A0A858RAG0</accession>
<organism evidence="1 2">
    <name type="scientific">Aerophototrophica crusticola</name>
    <dbReference type="NCBI Taxonomy" id="1709002"/>
    <lineage>
        <taxon>Bacteria</taxon>
        <taxon>Pseudomonadati</taxon>
        <taxon>Pseudomonadota</taxon>
        <taxon>Alphaproteobacteria</taxon>
        <taxon>Rhodospirillales</taxon>
        <taxon>Rhodospirillaceae</taxon>
        <taxon>Aerophototrophica</taxon>
    </lineage>
</organism>
<protein>
    <submittedName>
        <fullName evidence="1">Uncharacterized protein</fullName>
    </submittedName>
</protein>
<dbReference type="KEGG" id="acru:HHL28_16020"/>
<proteinExistence type="predicted"/>
<reference evidence="1" key="1">
    <citation type="submission" date="2020-04" db="EMBL/GenBank/DDBJ databases">
        <title>A desert anoxygenic phototrophic bacterium fixes CO2 using RubisCO under aerobic conditions.</title>
        <authorList>
            <person name="Tang K."/>
        </authorList>
    </citation>
    <scope>NUCLEOTIDE SEQUENCE [LARGE SCALE GENOMIC DNA]</scope>
    <source>
        <strain evidence="1">MIMtkB3</strain>
    </source>
</reference>
<name>A0A858RAG0_9PROT</name>
<evidence type="ECO:0000313" key="1">
    <source>
        <dbReference type="EMBL" id="QJE74378.1"/>
    </source>
</evidence>
<gene>
    <name evidence="1" type="ORF">HHL28_16020</name>
</gene>
<keyword evidence="2" id="KW-1185">Reference proteome</keyword>
<sequence>MTLVGDAVGRGAAALGPWPDLRVIQTTGAAEAVAVARLAAALSLEEIAARPADPFYLRLPDVTLAPTRPA</sequence>
<dbReference type="EMBL" id="CP051775">
    <property type="protein sequence ID" value="QJE74378.1"/>
    <property type="molecule type" value="Genomic_DNA"/>
</dbReference>
<dbReference type="AlphaFoldDB" id="A0A858RAG0"/>